<feature type="domain" description="Acyl-CoA thioesterase-like N-terminal HotDog" evidence="1">
    <location>
        <begin position="27"/>
        <end position="108"/>
    </location>
</feature>
<dbReference type="InterPro" id="IPR029069">
    <property type="entry name" value="HotDog_dom_sf"/>
</dbReference>
<dbReference type="InterPro" id="IPR049450">
    <property type="entry name" value="ACOT8-like_C"/>
</dbReference>
<dbReference type="SUPFAM" id="SSF54637">
    <property type="entry name" value="Thioesterase/thiol ester dehydrase-isomerase"/>
    <property type="match status" value="1"/>
</dbReference>
<dbReference type="Pfam" id="PF13622">
    <property type="entry name" value="4HBT_3"/>
    <property type="match status" value="1"/>
</dbReference>
<organism evidence="3 4">
    <name type="scientific">Mycena chlorophos</name>
    <name type="common">Agaric fungus</name>
    <name type="synonym">Agaricus chlorophos</name>
    <dbReference type="NCBI Taxonomy" id="658473"/>
    <lineage>
        <taxon>Eukaryota</taxon>
        <taxon>Fungi</taxon>
        <taxon>Dikarya</taxon>
        <taxon>Basidiomycota</taxon>
        <taxon>Agaricomycotina</taxon>
        <taxon>Agaricomycetes</taxon>
        <taxon>Agaricomycetidae</taxon>
        <taxon>Agaricales</taxon>
        <taxon>Marasmiineae</taxon>
        <taxon>Mycenaceae</taxon>
        <taxon>Mycena</taxon>
    </lineage>
</organism>
<feature type="domain" description="Acyl-CoA thioesterase-like C-terminal" evidence="2">
    <location>
        <begin position="165"/>
        <end position="268"/>
    </location>
</feature>
<dbReference type="Proteomes" id="UP000613580">
    <property type="component" value="Unassembled WGS sequence"/>
</dbReference>
<evidence type="ECO:0000313" key="3">
    <source>
        <dbReference type="EMBL" id="KAF7299793.1"/>
    </source>
</evidence>
<dbReference type="Pfam" id="PF20789">
    <property type="entry name" value="4HBT_3C"/>
    <property type="match status" value="1"/>
</dbReference>
<evidence type="ECO:0008006" key="5">
    <source>
        <dbReference type="Google" id="ProtNLM"/>
    </source>
</evidence>
<dbReference type="PANTHER" id="PTHR38110">
    <property type="entry name" value="CHROMOSOME 23, WHOLE GENOME SHOTGUN SEQUENCE"/>
    <property type="match status" value="1"/>
</dbReference>
<gene>
    <name evidence="3" type="ORF">HMN09_00985300</name>
</gene>
<dbReference type="InterPro" id="IPR052389">
    <property type="entry name" value="Sec_Metab_Biosynth-Assoc"/>
</dbReference>
<protein>
    <recommendedName>
        <fullName evidence="5">Thioesterase family protein</fullName>
    </recommendedName>
</protein>
<evidence type="ECO:0000313" key="4">
    <source>
        <dbReference type="Proteomes" id="UP000613580"/>
    </source>
</evidence>
<comment type="caution">
    <text evidence="3">The sequence shown here is derived from an EMBL/GenBank/DDBJ whole genome shotgun (WGS) entry which is preliminary data.</text>
</comment>
<accession>A0A8H6W2Z0</accession>
<evidence type="ECO:0000259" key="2">
    <source>
        <dbReference type="Pfam" id="PF20789"/>
    </source>
</evidence>
<keyword evidence="4" id="KW-1185">Reference proteome</keyword>
<proteinExistence type="predicted"/>
<sequence length="320" mass="34843">MAPLHKALSTHFATRDGQVDIYEGTVDDEWLIRKIPNGGYVLGLVVQACVERQASTAHPDPIHVTSHFLQATSVAPFQVHIRVLKTSRQFTNLIANLVQDAQTRITTHLIFSNLHGQPSLGLSPTSPFARRHPLHIHPARAIPTRMPLWNLPSSPDRTTSTTVGGGGLVWGAWMQLLDADAKITPAALSFIADTFINLPALLPPEERQGIVPRETWFPTMTMSLEYKNHPNPSPNTHHATRTVGIFSSGTFWGAPSGRHDVYVEIWTAPAELGSGSGSGGVLDEKWRDGQVCLATSTQMALCLPANVNAKGKKEKGDAKL</sequence>
<dbReference type="Gene3D" id="2.40.160.210">
    <property type="entry name" value="Acyl-CoA thioesterase, double hotdog domain"/>
    <property type="match status" value="1"/>
</dbReference>
<evidence type="ECO:0000259" key="1">
    <source>
        <dbReference type="Pfam" id="PF13622"/>
    </source>
</evidence>
<dbReference type="PANTHER" id="PTHR38110:SF1">
    <property type="entry name" value="THIOESTERASE DOMAIN-CONTAINING PROTEIN"/>
    <property type="match status" value="1"/>
</dbReference>
<dbReference type="AlphaFoldDB" id="A0A8H6W2Z0"/>
<reference evidence="3" key="1">
    <citation type="submission" date="2020-05" db="EMBL/GenBank/DDBJ databases">
        <title>Mycena genomes resolve the evolution of fungal bioluminescence.</title>
        <authorList>
            <person name="Tsai I.J."/>
        </authorList>
    </citation>
    <scope>NUCLEOTIDE SEQUENCE</scope>
    <source>
        <strain evidence="3">110903Hualien_Pintung</strain>
    </source>
</reference>
<name>A0A8H6W2Z0_MYCCL</name>
<dbReference type="OrthoDB" id="2532955at2759"/>
<dbReference type="InterPro" id="IPR042171">
    <property type="entry name" value="Acyl-CoA_hotdog"/>
</dbReference>
<dbReference type="EMBL" id="JACAZE010000014">
    <property type="protein sequence ID" value="KAF7299793.1"/>
    <property type="molecule type" value="Genomic_DNA"/>
</dbReference>
<dbReference type="InterPro" id="IPR049449">
    <property type="entry name" value="TesB_ACOT8-like_N"/>
</dbReference>